<dbReference type="InterPro" id="IPR047110">
    <property type="entry name" value="GABD/Sad-like"/>
</dbReference>
<dbReference type="AlphaFoldDB" id="A0A0C3HID6"/>
<sequence>MSAVFQTVNPSTGKEVKSFPFATDKEIREAIDLAHDTFQQWRRRPIAERASLLLKVAGLLMERREQLAQIVTLEIGKPIGEARDEIGLCAMITKYFVDNGEEMLKPKPMEPGSVVISEPLGVIFAIEPWNFPFYQAFRVIAPHILAGNVVILKHAPSCPQSALAIAQLFKDVGMDGVYINVFATVSQAHTIIEDFRVRGVTFTGSELAAAAVAEKAGRHLKKVVLECGGSDPFIILPDAPLPHAIGQARAGRMYNTGQSCTAAKRIIVVGRERGKEFLSGYKDALKEMKAGDPTDGATTLGPVVTERALENLLKQIDDAKSHGAKVVLGGQRIDRPGFYLEPTIITDISAKNPLFHEETFGPVASLYVVDTEEEAIELANATNFGLGASIFSADLEHAQELARRIDSGMVFINSMFYSGPEVPFGGVKNSGIGRELSEFGIGEFVNKKLVRVADHATKSIAQL</sequence>
<evidence type="ECO:0000256" key="2">
    <source>
        <dbReference type="ARBA" id="ARBA00022857"/>
    </source>
</evidence>
<dbReference type="InterPro" id="IPR044148">
    <property type="entry name" value="ALDH_GabD1-like"/>
</dbReference>
<keyword evidence="3" id="KW-0560">Oxidoreductase</keyword>
<dbReference type="HOGENOM" id="CLU_005391_1_0_1"/>
<accession>A0A0C3HID6</accession>
<evidence type="ECO:0000256" key="1">
    <source>
        <dbReference type="ARBA" id="ARBA00009986"/>
    </source>
</evidence>
<reference evidence="5 6" key="1">
    <citation type="submission" date="2014-04" db="EMBL/GenBank/DDBJ databases">
        <authorList>
            <consortium name="DOE Joint Genome Institute"/>
            <person name="Kuo A."/>
            <person name="Martino E."/>
            <person name="Perotto S."/>
            <person name="Kohler A."/>
            <person name="Nagy L.G."/>
            <person name="Floudas D."/>
            <person name="Copeland A."/>
            <person name="Barry K.W."/>
            <person name="Cichocki N."/>
            <person name="Veneault-Fourrey C."/>
            <person name="LaButti K."/>
            <person name="Lindquist E.A."/>
            <person name="Lipzen A."/>
            <person name="Lundell T."/>
            <person name="Morin E."/>
            <person name="Murat C."/>
            <person name="Sun H."/>
            <person name="Tunlid A."/>
            <person name="Henrissat B."/>
            <person name="Grigoriev I.V."/>
            <person name="Hibbett D.S."/>
            <person name="Martin F."/>
            <person name="Nordberg H.P."/>
            <person name="Cantor M.N."/>
            <person name="Hua S.X."/>
        </authorList>
    </citation>
    <scope>NUCLEOTIDE SEQUENCE [LARGE SCALE GENOMIC DNA]</scope>
    <source>
        <strain evidence="5 6">Zn</strain>
    </source>
</reference>
<protein>
    <recommendedName>
        <fullName evidence="4">Aldehyde dehydrogenase domain-containing protein</fullName>
    </recommendedName>
</protein>
<evidence type="ECO:0000259" key="4">
    <source>
        <dbReference type="Pfam" id="PF00171"/>
    </source>
</evidence>
<dbReference type="EMBL" id="KN832874">
    <property type="protein sequence ID" value="KIN02855.1"/>
    <property type="molecule type" value="Genomic_DNA"/>
</dbReference>
<keyword evidence="6" id="KW-1185">Reference proteome</keyword>
<dbReference type="Proteomes" id="UP000054321">
    <property type="component" value="Unassembled WGS sequence"/>
</dbReference>
<name>A0A0C3HID6_OIDMZ</name>
<dbReference type="Gene3D" id="3.40.605.10">
    <property type="entry name" value="Aldehyde Dehydrogenase, Chain A, domain 1"/>
    <property type="match status" value="1"/>
</dbReference>
<dbReference type="InParanoid" id="A0A0C3HID6"/>
<evidence type="ECO:0000313" key="5">
    <source>
        <dbReference type="EMBL" id="KIN02855.1"/>
    </source>
</evidence>
<dbReference type="STRING" id="913774.A0A0C3HID6"/>
<dbReference type="GO" id="GO:0004777">
    <property type="term" value="F:succinate-semialdehyde dehydrogenase (NAD+) activity"/>
    <property type="evidence" value="ECO:0007669"/>
    <property type="project" value="TreeGrafter"/>
</dbReference>
<proteinExistence type="inferred from homology"/>
<dbReference type="SUPFAM" id="SSF53720">
    <property type="entry name" value="ALDH-like"/>
    <property type="match status" value="1"/>
</dbReference>
<evidence type="ECO:0000256" key="3">
    <source>
        <dbReference type="ARBA" id="ARBA00023002"/>
    </source>
</evidence>
<dbReference type="Pfam" id="PF00171">
    <property type="entry name" value="Aldedh"/>
    <property type="match status" value="1"/>
</dbReference>
<dbReference type="GO" id="GO:0004030">
    <property type="term" value="F:aldehyde dehydrogenase [NAD(P)+] activity"/>
    <property type="evidence" value="ECO:0007669"/>
    <property type="project" value="InterPro"/>
</dbReference>
<reference evidence="6" key="2">
    <citation type="submission" date="2015-01" db="EMBL/GenBank/DDBJ databases">
        <title>Evolutionary Origins and Diversification of the Mycorrhizal Mutualists.</title>
        <authorList>
            <consortium name="DOE Joint Genome Institute"/>
            <consortium name="Mycorrhizal Genomics Consortium"/>
            <person name="Kohler A."/>
            <person name="Kuo A."/>
            <person name="Nagy L.G."/>
            <person name="Floudas D."/>
            <person name="Copeland A."/>
            <person name="Barry K.W."/>
            <person name="Cichocki N."/>
            <person name="Veneault-Fourrey C."/>
            <person name="LaButti K."/>
            <person name="Lindquist E.A."/>
            <person name="Lipzen A."/>
            <person name="Lundell T."/>
            <person name="Morin E."/>
            <person name="Murat C."/>
            <person name="Riley R."/>
            <person name="Ohm R."/>
            <person name="Sun H."/>
            <person name="Tunlid A."/>
            <person name="Henrissat B."/>
            <person name="Grigoriev I.V."/>
            <person name="Hibbett D.S."/>
            <person name="Martin F."/>
        </authorList>
    </citation>
    <scope>NUCLEOTIDE SEQUENCE [LARGE SCALE GENOMIC DNA]</scope>
    <source>
        <strain evidence="6">Zn</strain>
    </source>
</reference>
<dbReference type="FunFam" id="3.40.309.10:FF:000009">
    <property type="entry name" value="Aldehyde dehydrogenase A"/>
    <property type="match status" value="1"/>
</dbReference>
<keyword evidence="2" id="KW-0521">NADP</keyword>
<dbReference type="Gene3D" id="3.40.309.10">
    <property type="entry name" value="Aldehyde Dehydrogenase, Chain A, domain 2"/>
    <property type="match status" value="1"/>
</dbReference>
<dbReference type="InterPro" id="IPR016161">
    <property type="entry name" value="Ald_DH/histidinol_DH"/>
</dbReference>
<dbReference type="InterPro" id="IPR016163">
    <property type="entry name" value="Ald_DH_C"/>
</dbReference>
<dbReference type="CDD" id="cd07100">
    <property type="entry name" value="ALDH_SSADH1_GabD1"/>
    <property type="match status" value="1"/>
</dbReference>
<dbReference type="OrthoDB" id="310895at2759"/>
<feature type="domain" description="Aldehyde dehydrogenase" evidence="4">
    <location>
        <begin position="5"/>
        <end position="450"/>
    </location>
</feature>
<dbReference type="PANTHER" id="PTHR43217">
    <property type="entry name" value="SUCCINATE SEMIALDEHYDE DEHYDROGENASE [NAD(P)+] SAD"/>
    <property type="match status" value="1"/>
</dbReference>
<gene>
    <name evidence="5" type="ORF">OIDMADRAFT_160451</name>
</gene>
<organism evidence="5 6">
    <name type="scientific">Oidiodendron maius (strain Zn)</name>
    <dbReference type="NCBI Taxonomy" id="913774"/>
    <lineage>
        <taxon>Eukaryota</taxon>
        <taxon>Fungi</taxon>
        <taxon>Dikarya</taxon>
        <taxon>Ascomycota</taxon>
        <taxon>Pezizomycotina</taxon>
        <taxon>Leotiomycetes</taxon>
        <taxon>Leotiomycetes incertae sedis</taxon>
        <taxon>Myxotrichaceae</taxon>
        <taxon>Oidiodendron</taxon>
    </lineage>
</organism>
<evidence type="ECO:0000313" key="6">
    <source>
        <dbReference type="Proteomes" id="UP000054321"/>
    </source>
</evidence>
<dbReference type="InterPro" id="IPR016162">
    <property type="entry name" value="Ald_DH_N"/>
</dbReference>
<dbReference type="PANTHER" id="PTHR43217:SF2">
    <property type="entry name" value="SUCCINATE-SEMIALDEHYDE DEHYDROGENASE [NADP(+)]"/>
    <property type="match status" value="1"/>
</dbReference>
<comment type="similarity">
    <text evidence="1">Belongs to the aldehyde dehydrogenase family.</text>
</comment>
<dbReference type="InterPro" id="IPR015590">
    <property type="entry name" value="Aldehyde_DH_dom"/>
</dbReference>